<dbReference type="GeneID" id="43402624"/>
<reference evidence="1" key="1">
    <citation type="submission" date="2023-07" db="EMBL/GenBank/DDBJ databases">
        <authorList>
            <person name="Peeters C."/>
        </authorList>
    </citation>
    <scope>NUCLEOTIDE SEQUENCE</scope>
    <source>
        <strain evidence="1">R-77560</strain>
    </source>
</reference>
<dbReference type="AlphaFoldDB" id="A0AAD2BUI8"/>
<proteinExistence type="predicted"/>
<name>A0AAD2BUI8_9RALS</name>
<evidence type="ECO:0000313" key="1">
    <source>
        <dbReference type="EMBL" id="CAJ0806492.1"/>
    </source>
</evidence>
<comment type="caution">
    <text evidence="1">The sequence shown here is derived from an EMBL/GenBank/DDBJ whole genome shotgun (WGS) entry which is preliminary data.</text>
</comment>
<dbReference type="Proteomes" id="UP001189756">
    <property type="component" value="Unassembled WGS sequence"/>
</dbReference>
<protein>
    <submittedName>
        <fullName evidence="1">Uncharacterized protein</fullName>
    </submittedName>
</protein>
<dbReference type="EMBL" id="CATZAZ010000015">
    <property type="protein sequence ID" value="CAJ0806492.1"/>
    <property type="molecule type" value="Genomic_DNA"/>
</dbReference>
<evidence type="ECO:0000313" key="2">
    <source>
        <dbReference type="Proteomes" id="UP001189756"/>
    </source>
</evidence>
<organism evidence="1 2">
    <name type="scientific">Ralstonia thomasii</name>
    <dbReference type="NCBI Taxonomy" id="3058596"/>
    <lineage>
        <taxon>Bacteria</taxon>
        <taxon>Pseudomonadati</taxon>
        <taxon>Pseudomonadota</taxon>
        <taxon>Betaproteobacteria</taxon>
        <taxon>Burkholderiales</taxon>
        <taxon>Burkholderiaceae</taxon>
        <taxon>Ralstonia</taxon>
    </lineage>
</organism>
<dbReference type="RefSeq" id="WP_024542469.1">
    <property type="nucleotide sequence ID" value="NZ_CATZAZ010000015.1"/>
</dbReference>
<gene>
    <name evidence="1" type="ORF">R77560_04430</name>
</gene>
<sequence length="60" mass="6616">MDTTLEEAQAAAARFADESCLPQTVYLLKDSGGWWHTNPLASLLVSAEVFVTVLPLRYFA</sequence>
<accession>A0AAD2BUI8</accession>